<dbReference type="AlphaFoldDB" id="A0A1J7IB99"/>
<evidence type="ECO:0000313" key="2">
    <source>
        <dbReference type="Proteomes" id="UP000182658"/>
    </source>
</evidence>
<dbReference type="OrthoDB" id="4161342at2759"/>
<dbReference type="InParanoid" id="A0A1J7IB99"/>
<sequence>MSISSAAPEIGTVGTCGTGIDCLCRANHAILFDLPFVKAEVGQVIGRVWRSGQRFGCYFTQLVAKDSQAERMIYVRHKMRTEVCSKVLSAPEGGSGGGDEKQ</sequence>
<dbReference type="SUPFAM" id="SSF52540">
    <property type="entry name" value="P-loop containing nucleoside triphosphate hydrolases"/>
    <property type="match status" value="1"/>
</dbReference>
<dbReference type="InterPro" id="IPR027417">
    <property type="entry name" value="P-loop_NTPase"/>
</dbReference>
<gene>
    <name evidence="1" type="ORF">CONLIGDRAFT_648035</name>
</gene>
<dbReference type="Proteomes" id="UP000182658">
    <property type="component" value="Unassembled WGS sequence"/>
</dbReference>
<organism evidence="1 2">
    <name type="scientific">Coniochaeta ligniaria NRRL 30616</name>
    <dbReference type="NCBI Taxonomy" id="1408157"/>
    <lineage>
        <taxon>Eukaryota</taxon>
        <taxon>Fungi</taxon>
        <taxon>Dikarya</taxon>
        <taxon>Ascomycota</taxon>
        <taxon>Pezizomycotina</taxon>
        <taxon>Sordariomycetes</taxon>
        <taxon>Sordariomycetidae</taxon>
        <taxon>Coniochaetales</taxon>
        <taxon>Coniochaetaceae</taxon>
        <taxon>Coniochaeta</taxon>
    </lineage>
</organism>
<proteinExistence type="predicted"/>
<protein>
    <recommendedName>
        <fullName evidence="3">Helicase C-terminal domain-containing protein</fullName>
    </recommendedName>
</protein>
<dbReference type="Gene3D" id="3.40.50.300">
    <property type="entry name" value="P-loop containing nucleotide triphosphate hydrolases"/>
    <property type="match status" value="1"/>
</dbReference>
<name>A0A1J7IB99_9PEZI</name>
<accession>A0A1J7IB99</accession>
<evidence type="ECO:0000313" key="1">
    <source>
        <dbReference type="EMBL" id="OIW24959.1"/>
    </source>
</evidence>
<evidence type="ECO:0008006" key="3">
    <source>
        <dbReference type="Google" id="ProtNLM"/>
    </source>
</evidence>
<dbReference type="EMBL" id="KV875102">
    <property type="protein sequence ID" value="OIW24959.1"/>
    <property type="molecule type" value="Genomic_DNA"/>
</dbReference>
<keyword evidence="2" id="KW-1185">Reference proteome</keyword>
<reference evidence="1 2" key="1">
    <citation type="submission" date="2016-10" db="EMBL/GenBank/DDBJ databases">
        <title>Draft genome sequence of Coniochaeta ligniaria NRRL30616, a lignocellulolytic fungus for bioabatement of inhibitors in plant biomass hydrolysates.</title>
        <authorList>
            <consortium name="DOE Joint Genome Institute"/>
            <person name="Jimenez D.J."/>
            <person name="Hector R.E."/>
            <person name="Riley R."/>
            <person name="Sun H."/>
            <person name="Grigoriev I.V."/>
            <person name="Van Elsas J.D."/>
            <person name="Nichols N.N."/>
        </authorList>
    </citation>
    <scope>NUCLEOTIDE SEQUENCE [LARGE SCALE GENOMIC DNA]</scope>
    <source>
        <strain evidence="1 2">NRRL 30616</strain>
    </source>
</reference>